<dbReference type="Proteomes" id="UP001597549">
    <property type="component" value="Unassembled WGS sequence"/>
</dbReference>
<accession>A0ABW5Z5G1</accession>
<proteinExistence type="predicted"/>
<dbReference type="SUPFAM" id="SSF53756">
    <property type="entry name" value="UDP-Glycosyltransferase/glycogen phosphorylase"/>
    <property type="match status" value="1"/>
</dbReference>
<organism evidence="2 3">
    <name type="scientific">Flavobacterium ardleyense</name>
    <dbReference type="NCBI Taxonomy" id="2038737"/>
    <lineage>
        <taxon>Bacteria</taxon>
        <taxon>Pseudomonadati</taxon>
        <taxon>Bacteroidota</taxon>
        <taxon>Flavobacteriia</taxon>
        <taxon>Flavobacteriales</taxon>
        <taxon>Flavobacteriaceae</taxon>
        <taxon>Flavobacterium</taxon>
    </lineage>
</organism>
<name>A0ABW5Z5G1_9FLAO</name>
<evidence type="ECO:0000313" key="3">
    <source>
        <dbReference type="Proteomes" id="UP001597549"/>
    </source>
</evidence>
<gene>
    <name evidence="2" type="ORF">ACFSX9_04575</name>
</gene>
<keyword evidence="2" id="KW-0328">Glycosyltransferase</keyword>
<keyword evidence="3" id="KW-1185">Reference proteome</keyword>
<dbReference type="EC" id="2.4.-.-" evidence="2"/>
<evidence type="ECO:0000313" key="2">
    <source>
        <dbReference type="EMBL" id="MFD2908004.1"/>
    </source>
</evidence>
<dbReference type="GO" id="GO:0016757">
    <property type="term" value="F:glycosyltransferase activity"/>
    <property type="evidence" value="ECO:0007669"/>
    <property type="project" value="UniProtKB-KW"/>
</dbReference>
<feature type="domain" description="Spore protein YkvP/CgeB glycosyl transferase-like" evidence="1">
    <location>
        <begin position="257"/>
        <end position="374"/>
    </location>
</feature>
<comment type="caution">
    <text evidence="2">The sequence shown here is derived from an EMBL/GenBank/DDBJ whole genome shotgun (WGS) entry which is preliminary data.</text>
</comment>
<dbReference type="Pfam" id="PF13524">
    <property type="entry name" value="Glyco_trans_1_2"/>
    <property type="match status" value="1"/>
</dbReference>
<protein>
    <submittedName>
        <fullName evidence="2">Glycosyltransferase</fullName>
        <ecNumber evidence="2">2.4.-.-</ecNumber>
    </submittedName>
</protein>
<dbReference type="EMBL" id="JBHUOL010000010">
    <property type="protein sequence ID" value="MFD2908004.1"/>
    <property type="molecule type" value="Genomic_DNA"/>
</dbReference>
<reference evidence="3" key="1">
    <citation type="journal article" date="2019" name="Int. J. Syst. Evol. Microbiol.">
        <title>The Global Catalogue of Microorganisms (GCM) 10K type strain sequencing project: providing services to taxonomists for standard genome sequencing and annotation.</title>
        <authorList>
            <consortium name="The Broad Institute Genomics Platform"/>
            <consortium name="The Broad Institute Genome Sequencing Center for Infectious Disease"/>
            <person name="Wu L."/>
            <person name="Ma J."/>
        </authorList>
    </citation>
    <scope>NUCLEOTIDE SEQUENCE [LARGE SCALE GENOMIC DNA]</scope>
    <source>
        <strain evidence="3">KCTC 52644</strain>
    </source>
</reference>
<keyword evidence="2" id="KW-0808">Transferase</keyword>
<dbReference type="RefSeq" id="WP_379804991.1">
    <property type="nucleotide sequence ID" value="NZ_JBHUOL010000010.1"/>
</dbReference>
<dbReference type="InterPro" id="IPR055259">
    <property type="entry name" value="YkvP/CgeB_Glyco_trans-like"/>
</dbReference>
<dbReference type="Gene3D" id="3.40.50.2000">
    <property type="entry name" value="Glycogen Phosphorylase B"/>
    <property type="match status" value="1"/>
</dbReference>
<evidence type="ECO:0000259" key="1">
    <source>
        <dbReference type="Pfam" id="PF13524"/>
    </source>
</evidence>
<sequence>MRILLLGDYSKLHNSLKEGLIALGNEVILVSDGDDFKNYPCDYSIRPKFLQSFGVRKIKNLVFRITKFDICDLERGIRFYFLLKKLKGFDAVQLINERSIKTTVSFEQYLLKKIFENNNKVFLLSCGTDFVNTQFLLKNSLKYSVFTPYFNNETDLKCYSYMLYYVSKSHQKLHRFVYENCAGVIASDMDYHLPLLNYNSYLGLIANPINTDEISYCEPEINDKIIIFLGINRYSYIRKGIIFFEKALAVIKEKYADKIEIIITENIPYTEYIKLYSQAHILLDQVYAYDQGYNALEAMAHGKVVFTGAETEFLEHYNLSEDEVCINALPDENDIVAKLSLLIENPKKISEISKNARSFIEKEHDYKVIANTYLTTWFEK</sequence>